<feature type="domain" description="SHSP" evidence="3">
    <location>
        <begin position="40"/>
        <end position="154"/>
    </location>
</feature>
<dbReference type="AlphaFoldDB" id="A0A1V6M0K3"/>
<organism evidence="4 5">
    <name type="scientific">Candidatus Brocadia sapporoensis</name>
    <dbReference type="NCBI Taxonomy" id="392547"/>
    <lineage>
        <taxon>Bacteria</taxon>
        <taxon>Pseudomonadati</taxon>
        <taxon>Planctomycetota</taxon>
        <taxon>Candidatus Brocadiia</taxon>
        <taxon>Candidatus Brocadiales</taxon>
        <taxon>Candidatus Brocadiaceae</taxon>
        <taxon>Candidatus Brocadia</taxon>
    </lineage>
</organism>
<sequence>MGRFAMSINGNSSYKTHSYESKREKIISEFFAFNKNIPMQSPTPWQPPTDVYETPDNIVVKMSIPGMKSEDIRVSLLEEVLTVNGFINDTSPHERICFYQVEIRHGYFERSISLPKPIDTENMQAIYKNGFLQVVLPKTKQPLTQKISVKIQFHQ</sequence>
<name>A0A1V6M0K3_9BACT</name>
<dbReference type="SUPFAM" id="SSF49764">
    <property type="entry name" value="HSP20-like chaperones"/>
    <property type="match status" value="1"/>
</dbReference>
<dbReference type="CDD" id="cd06464">
    <property type="entry name" value="ACD_sHsps-like"/>
    <property type="match status" value="1"/>
</dbReference>
<accession>A0A1V6M0K3</accession>
<protein>
    <recommendedName>
        <fullName evidence="3">SHSP domain-containing protein</fullName>
    </recommendedName>
</protein>
<dbReference type="Proteomes" id="UP000242219">
    <property type="component" value="Unassembled WGS sequence"/>
</dbReference>
<dbReference type="InterPro" id="IPR031107">
    <property type="entry name" value="Small_HSP"/>
</dbReference>
<evidence type="ECO:0000313" key="5">
    <source>
        <dbReference type="Proteomes" id="UP000242219"/>
    </source>
</evidence>
<dbReference type="PROSITE" id="PS01031">
    <property type="entry name" value="SHSP"/>
    <property type="match status" value="1"/>
</dbReference>
<dbReference type="InterPro" id="IPR008978">
    <property type="entry name" value="HSP20-like_chaperone"/>
</dbReference>
<dbReference type="InterPro" id="IPR002068">
    <property type="entry name" value="A-crystallin/Hsp20_dom"/>
</dbReference>
<evidence type="ECO:0000256" key="1">
    <source>
        <dbReference type="PROSITE-ProRule" id="PRU00285"/>
    </source>
</evidence>
<comment type="similarity">
    <text evidence="1 2">Belongs to the small heat shock protein (HSP20) family.</text>
</comment>
<reference evidence="4 5" key="1">
    <citation type="journal article" date="2016" name="Genome Announc.">
        <title>Draft Genome Sequence of the Anaerobic Ammonium-Oxidizing Bacterium 'Candidatus Brocadia sp. 40'.</title>
        <authorList>
            <person name="Ali M."/>
            <person name="Haroon M.F."/>
            <person name="Narita Y."/>
            <person name="Zhang L."/>
            <person name="Rangel Shaw D."/>
            <person name="Okabe S."/>
            <person name="Saikaly P.E."/>
        </authorList>
    </citation>
    <scope>NUCLEOTIDE SEQUENCE [LARGE SCALE GENOMIC DNA]</scope>
    <source>
        <strain evidence="4 5">40</strain>
    </source>
</reference>
<evidence type="ECO:0000259" key="3">
    <source>
        <dbReference type="PROSITE" id="PS01031"/>
    </source>
</evidence>
<dbReference type="EMBL" id="MJUW02000071">
    <property type="protein sequence ID" value="OQD45895.1"/>
    <property type="molecule type" value="Genomic_DNA"/>
</dbReference>
<gene>
    <name evidence="4" type="ORF">BIY37_06185</name>
</gene>
<evidence type="ECO:0000256" key="2">
    <source>
        <dbReference type="RuleBase" id="RU003616"/>
    </source>
</evidence>
<evidence type="ECO:0000313" key="4">
    <source>
        <dbReference type="EMBL" id="OQD45895.1"/>
    </source>
</evidence>
<dbReference type="Gene3D" id="2.60.40.790">
    <property type="match status" value="1"/>
</dbReference>
<dbReference type="Pfam" id="PF00011">
    <property type="entry name" value="HSP20"/>
    <property type="match status" value="1"/>
</dbReference>
<proteinExistence type="inferred from homology"/>
<comment type="caution">
    <text evidence="4">The sequence shown here is derived from an EMBL/GenBank/DDBJ whole genome shotgun (WGS) entry which is preliminary data.</text>
</comment>
<dbReference type="PANTHER" id="PTHR11527">
    <property type="entry name" value="HEAT-SHOCK PROTEIN 20 FAMILY MEMBER"/>
    <property type="match status" value="1"/>
</dbReference>
<keyword evidence="5" id="KW-1185">Reference proteome</keyword>